<organism evidence="9 10">
    <name type="scientific">Candidatus Jorgensenbacteria bacterium RIFCSPLOWO2_01_FULL_45_25b</name>
    <dbReference type="NCBI Taxonomy" id="1798471"/>
    <lineage>
        <taxon>Bacteria</taxon>
        <taxon>Candidatus Joergenseniibacteriota</taxon>
    </lineage>
</organism>
<keyword evidence="7" id="KW-0963">Cytoplasm</keyword>
<dbReference type="PROSITE" id="PS00631">
    <property type="entry name" value="CYTOSOL_AP"/>
    <property type="match status" value="1"/>
</dbReference>
<dbReference type="EC" id="3.4.11.10" evidence="7"/>
<dbReference type="InterPro" id="IPR011356">
    <property type="entry name" value="Leucine_aapep/pepB"/>
</dbReference>
<feature type="active site" evidence="7">
    <location>
        <position position="241"/>
    </location>
</feature>
<comment type="caution">
    <text evidence="9">The sequence shown here is derived from an EMBL/GenBank/DDBJ whole genome shotgun (WGS) entry which is preliminary data.</text>
</comment>
<name>A0A1F6BZR9_9BACT</name>
<dbReference type="SUPFAM" id="SSF52949">
    <property type="entry name" value="Macro domain-like"/>
    <property type="match status" value="1"/>
</dbReference>
<keyword evidence="6 7" id="KW-0378">Hydrolase</keyword>
<keyword evidence="7" id="KW-0464">Manganese</keyword>
<evidence type="ECO:0000256" key="6">
    <source>
        <dbReference type="ARBA" id="ARBA00022801"/>
    </source>
</evidence>
<dbReference type="GO" id="GO:0005737">
    <property type="term" value="C:cytoplasm"/>
    <property type="evidence" value="ECO:0007669"/>
    <property type="project" value="UniProtKB-SubCell"/>
</dbReference>
<feature type="binding site" evidence="7">
    <location>
        <position position="234"/>
    </location>
    <ligand>
        <name>Mn(2+)</name>
        <dbReference type="ChEBI" id="CHEBI:29035"/>
        <label>2</label>
    </ligand>
</feature>
<feature type="binding site" evidence="7">
    <location>
        <position position="234"/>
    </location>
    <ligand>
        <name>Mn(2+)</name>
        <dbReference type="ChEBI" id="CHEBI:29035"/>
        <label>1</label>
    </ligand>
</feature>
<evidence type="ECO:0000256" key="3">
    <source>
        <dbReference type="ARBA" id="ARBA00009528"/>
    </source>
</evidence>
<dbReference type="Proteomes" id="UP000176996">
    <property type="component" value="Unassembled WGS sequence"/>
</dbReference>
<evidence type="ECO:0000313" key="9">
    <source>
        <dbReference type="EMBL" id="OGG42454.1"/>
    </source>
</evidence>
<dbReference type="SUPFAM" id="SSF53187">
    <property type="entry name" value="Zn-dependent exopeptidases"/>
    <property type="match status" value="1"/>
</dbReference>
<evidence type="ECO:0000256" key="5">
    <source>
        <dbReference type="ARBA" id="ARBA00022670"/>
    </source>
</evidence>
<dbReference type="Gene3D" id="3.40.220.10">
    <property type="entry name" value="Leucine Aminopeptidase, subunit E, domain 1"/>
    <property type="match status" value="1"/>
</dbReference>
<evidence type="ECO:0000313" key="10">
    <source>
        <dbReference type="Proteomes" id="UP000176996"/>
    </source>
</evidence>
<keyword evidence="7" id="KW-0479">Metal-binding</keyword>
<dbReference type="GO" id="GO:0030145">
    <property type="term" value="F:manganese ion binding"/>
    <property type="evidence" value="ECO:0007669"/>
    <property type="project" value="UniProtKB-UniRule"/>
</dbReference>
<dbReference type="GO" id="GO:0006508">
    <property type="term" value="P:proteolysis"/>
    <property type="evidence" value="ECO:0007669"/>
    <property type="project" value="UniProtKB-KW"/>
</dbReference>
<dbReference type="InterPro" id="IPR023042">
    <property type="entry name" value="Peptidase_M17_leu_NH2_pept"/>
</dbReference>
<proteinExistence type="inferred from homology"/>
<dbReference type="Gene3D" id="3.40.630.10">
    <property type="entry name" value="Zn peptidases"/>
    <property type="match status" value="1"/>
</dbReference>
<dbReference type="PRINTS" id="PR00481">
    <property type="entry name" value="LAMNOPPTDASE"/>
</dbReference>
<protein>
    <recommendedName>
        <fullName evidence="7">Probable cytosol aminopeptidase</fullName>
        <ecNumber evidence="7">3.4.11.1</ecNumber>
    </recommendedName>
    <alternativeName>
        <fullName evidence="7">Leucine aminopeptidase</fullName>
        <shortName evidence="7">LAP</shortName>
        <ecNumber evidence="7">3.4.11.10</ecNumber>
    </alternativeName>
    <alternativeName>
        <fullName evidence="7">Leucyl aminopeptidase</fullName>
    </alternativeName>
</protein>
<comment type="catalytic activity">
    <reaction evidence="2 7">
        <text>Release of an N-terminal amino acid, preferentially leucine, but not glutamic or aspartic acids.</text>
        <dbReference type="EC" id="3.4.11.10"/>
    </reaction>
</comment>
<feature type="binding site" evidence="7">
    <location>
        <position position="313"/>
    </location>
    <ligand>
        <name>Mn(2+)</name>
        <dbReference type="ChEBI" id="CHEBI:29035"/>
        <label>1</label>
    </ligand>
</feature>
<feature type="active site" evidence="7">
    <location>
        <position position="315"/>
    </location>
</feature>
<dbReference type="InterPro" id="IPR008283">
    <property type="entry name" value="Peptidase_M17_N"/>
</dbReference>
<dbReference type="STRING" id="1798471.A3A21_02580"/>
<comment type="subcellular location">
    <subcellularLocation>
        <location evidence="7">Cytoplasm</location>
    </subcellularLocation>
</comment>
<reference evidence="9 10" key="1">
    <citation type="journal article" date="2016" name="Nat. Commun.">
        <title>Thousands of microbial genomes shed light on interconnected biogeochemical processes in an aquifer system.</title>
        <authorList>
            <person name="Anantharaman K."/>
            <person name="Brown C.T."/>
            <person name="Hug L.A."/>
            <person name="Sharon I."/>
            <person name="Castelle C.J."/>
            <person name="Probst A.J."/>
            <person name="Thomas B.C."/>
            <person name="Singh A."/>
            <person name="Wilkins M.J."/>
            <person name="Karaoz U."/>
            <person name="Brodie E.L."/>
            <person name="Williams K.H."/>
            <person name="Hubbard S.S."/>
            <person name="Banfield J.F."/>
        </authorList>
    </citation>
    <scope>NUCLEOTIDE SEQUENCE [LARGE SCALE GENOMIC DNA]</scope>
</reference>
<accession>A0A1F6BZR9</accession>
<evidence type="ECO:0000256" key="7">
    <source>
        <dbReference type="HAMAP-Rule" id="MF_00181"/>
    </source>
</evidence>
<comment type="catalytic activity">
    <reaction evidence="1 7">
        <text>Release of an N-terminal amino acid, Xaa-|-Yaa-, in which Xaa is preferably Leu, but may be other amino acids including Pro although not Arg or Lys, and Yaa may be Pro. Amino acid amides and methyl esters are also readily hydrolyzed, but rates on arylamides are exceedingly low.</text>
        <dbReference type="EC" id="3.4.11.1"/>
    </reaction>
</comment>
<dbReference type="InterPro" id="IPR043472">
    <property type="entry name" value="Macro_dom-like"/>
</dbReference>
<comment type="cofactor">
    <cofactor evidence="7">
        <name>Mn(2+)</name>
        <dbReference type="ChEBI" id="CHEBI:29035"/>
    </cofactor>
    <text evidence="7">Binds 2 manganese ions per subunit.</text>
</comment>
<keyword evidence="4 7" id="KW-0031">Aminopeptidase</keyword>
<evidence type="ECO:0000256" key="2">
    <source>
        <dbReference type="ARBA" id="ARBA00000967"/>
    </source>
</evidence>
<dbReference type="Pfam" id="PF02789">
    <property type="entry name" value="Peptidase_M17_N"/>
    <property type="match status" value="1"/>
</dbReference>
<dbReference type="AlphaFoldDB" id="A0A1F6BZR9"/>
<dbReference type="GO" id="GO:0070006">
    <property type="term" value="F:metalloaminopeptidase activity"/>
    <property type="evidence" value="ECO:0007669"/>
    <property type="project" value="InterPro"/>
</dbReference>
<feature type="binding site" evidence="7">
    <location>
        <position position="311"/>
    </location>
    <ligand>
        <name>Mn(2+)</name>
        <dbReference type="ChEBI" id="CHEBI:29035"/>
        <label>1</label>
    </ligand>
</feature>
<feature type="domain" description="Cytosol aminopeptidase" evidence="8">
    <location>
        <begin position="309"/>
        <end position="316"/>
    </location>
</feature>
<dbReference type="Pfam" id="PF00883">
    <property type="entry name" value="Peptidase_M17"/>
    <property type="match status" value="1"/>
</dbReference>
<keyword evidence="5 7" id="KW-0645">Protease</keyword>
<gene>
    <name evidence="7" type="primary">pepA</name>
    <name evidence="9" type="ORF">A3A21_02580</name>
</gene>
<evidence type="ECO:0000256" key="1">
    <source>
        <dbReference type="ARBA" id="ARBA00000135"/>
    </source>
</evidence>
<evidence type="ECO:0000259" key="8">
    <source>
        <dbReference type="PROSITE" id="PS00631"/>
    </source>
</evidence>
<dbReference type="NCBIfam" id="NF002074">
    <property type="entry name" value="PRK00913.1-4"/>
    <property type="match status" value="1"/>
</dbReference>
<dbReference type="InterPro" id="IPR000819">
    <property type="entry name" value="Peptidase_M17_C"/>
</dbReference>
<feature type="binding site" evidence="7">
    <location>
        <position position="229"/>
    </location>
    <ligand>
        <name>Mn(2+)</name>
        <dbReference type="ChEBI" id="CHEBI:29035"/>
        <label>2</label>
    </ligand>
</feature>
<comment type="function">
    <text evidence="7">Presumably involved in the processing and regular turnover of intracellular proteins. Catalyzes the removal of unsubstituted N-terminal amino acids from various peptides.</text>
</comment>
<feature type="binding site" evidence="7">
    <location>
        <position position="252"/>
    </location>
    <ligand>
        <name>Mn(2+)</name>
        <dbReference type="ChEBI" id="CHEBI:29035"/>
        <label>2</label>
    </ligand>
</feature>
<dbReference type="HAMAP" id="MF_00181">
    <property type="entry name" value="Cytosol_peptidase_M17"/>
    <property type="match status" value="1"/>
</dbReference>
<comment type="similarity">
    <text evidence="3 7">Belongs to the peptidase M17 family.</text>
</comment>
<dbReference type="EMBL" id="MFKK01000002">
    <property type="protein sequence ID" value="OGG42454.1"/>
    <property type="molecule type" value="Genomic_DNA"/>
</dbReference>
<dbReference type="CDD" id="cd00433">
    <property type="entry name" value="Peptidase_M17"/>
    <property type="match status" value="1"/>
</dbReference>
<feature type="binding site" evidence="7">
    <location>
        <position position="313"/>
    </location>
    <ligand>
        <name>Mn(2+)</name>
        <dbReference type="ChEBI" id="CHEBI:29035"/>
        <label>2</label>
    </ligand>
</feature>
<dbReference type="EC" id="3.4.11.1" evidence="7"/>
<dbReference type="PANTHER" id="PTHR11963:SF23">
    <property type="entry name" value="CYTOSOL AMINOPEPTIDASE"/>
    <property type="match status" value="1"/>
</dbReference>
<sequence>MINITYSETKPEVKEIALARFEEGNDSWTQVLQSGQKEIVIGIGKKEDFTRRKFIITARRIAVSAKAGKIKKIAVSLENILSFSPFLKEDEAGELLIQNMELANFEFVAYKTQPEEGWNVVEEVIIYGAIKEEIKQAIERGQMIADEVNASRKLINTPGGEMTPSVLAEAAKKAAQGLDIKVSMLGKKEIQELKMGGILGVSEGSREEPKFILMEYMGGEGKPIVLVGKGVTFDTGGLSLKPEQYMYEMHMDMSGGGAVIHTIALAAKLKLKKNIVALIPAVENMPSGSSYRPGDILKTMSGKTIEVLNTDAEGRIILADALTYAKKYNPELVIDVATLTGAASVALGERASAIFSKDESLIEKIRKSGEESGDYVWPLPLWEEYEEDIKGTFGDVANSTKTRYGGAITAAVFLYQFVKDVGYSWLHIDMAPRMTSIEGEYLAKGSSGAPIQLLINFLRKL</sequence>
<dbReference type="PANTHER" id="PTHR11963">
    <property type="entry name" value="LEUCINE AMINOPEPTIDASE-RELATED"/>
    <property type="match status" value="1"/>
</dbReference>
<evidence type="ECO:0000256" key="4">
    <source>
        <dbReference type="ARBA" id="ARBA00022438"/>
    </source>
</evidence>